<dbReference type="GO" id="GO:0003677">
    <property type="term" value="F:DNA binding"/>
    <property type="evidence" value="ECO:0007669"/>
    <property type="project" value="UniProtKB-UniRule"/>
</dbReference>
<gene>
    <name evidence="4" type="ORF">A3F61_03670</name>
</gene>
<sequence length="195" mass="21713">MVTEREKTEAYYEYVKRLMQRCYEAVNEVPGLRGSNGKITYTDFVKIMGQGLVELGVFTPEEVCLKTANLEVEPQSDNMVYKFLDCEYNSETRMITAPSFRITLQTRLAIPFSAIISRQGGITSNDNIGLALKQVGFSSSPESIRSTIHELRRKLENCGLPEGLIVATTGVGYKFSAEVTAIQRSNPSVQPAVRT</sequence>
<dbReference type="InterPro" id="IPR016032">
    <property type="entry name" value="Sig_transdc_resp-reg_C-effctor"/>
</dbReference>
<dbReference type="SUPFAM" id="SSF46894">
    <property type="entry name" value="C-terminal effector domain of the bipartite response regulators"/>
    <property type="match status" value="1"/>
</dbReference>
<evidence type="ECO:0000313" key="4">
    <source>
        <dbReference type="EMBL" id="OGY11279.1"/>
    </source>
</evidence>
<organism evidence="4 5">
    <name type="scientific">Candidatus Blackburnbacteria bacterium RIFCSPHIGHO2_12_FULL_41_13b</name>
    <dbReference type="NCBI Taxonomy" id="1797517"/>
    <lineage>
        <taxon>Bacteria</taxon>
        <taxon>Candidatus Blackburniibacteriota</taxon>
    </lineage>
</organism>
<name>A0A1G1V771_9BACT</name>
<proteinExistence type="predicted"/>
<feature type="DNA-binding region" description="OmpR/PhoB-type" evidence="2">
    <location>
        <begin position="78"/>
        <end position="177"/>
    </location>
</feature>
<evidence type="ECO:0000256" key="1">
    <source>
        <dbReference type="ARBA" id="ARBA00023125"/>
    </source>
</evidence>
<dbReference type="EMBL" id="MHCA01000041">
    <property type="protein sequence ID" value="OGY11279.1"/>
    <property type="molecule type" value="Genomic_DNA"/>
</dbReference>
<feature type="domain" description="OmpR/PhoB-type" evidence="3">
    <location>
        <begin position="78"/>
        <end position="177"/>
    </location>
</feature>
<accession>A0A1G1V771</accession>
<dbReference type="STRING" id="1797517.A3F61_03670"/>
<dbReference type="Proteomes" id="UP000178272">
    <property type="component" value="Unassembled WGS sequence"/>
</dbReference>
<comment type="caution">
    <text evidence="4">The sequence shown here is derived from an EMBL/GenBank/DDBJ whole genome shotgun (WGS) entry which is preliminary data.</text>
</comment>
<evidence type="ECO:0000259" key="3">
    <source>
        <dbReference type="PROSITE" id="PS51755"/>
    </source>
</evidence>
<dbReference type="GO" id="GO:0000160">
    <property type="term" value="P:phosphorelay signal transduction system"/>
    <property type="evidence" value="ECO:0007669"/>
    <property type="project" value="InterPro"/>
</dbReference>
<reference evidence="4 5" key="1">
    <citation type="journal article" date="2016" name="Nat. Commun.">
        <title>Thousands of microbial genomes shed light on interconnected biogeochemical processes in an aquifer system.</title>
        <authorList>
            <person name="Anantharaman K."/>
            <person name="Brown C.T."/>
            <person name="Hug L.A."/>
            <person name="Sharon I."/>
            <person name="Castelle C.J."/>
            <person name="Probst A.J."/>
            <person name="Thomas B.C."/>
            <person name="Singh A."/>
            <person name="Wilkins M.J."/>
            <person name="Karaoz U."/>
            <person name="Brodie E.L."/>
            <person name="Williams K.H."/>
            <person name="Hubbard S.S."/>
            <person name="Banfield J.F."/>
        </authorList>
    </citation>
    <scope>NUCLEOTIDE SEQUENCE [LARGE SCALE GENOMIC DNA]</scope>
</reference>
<dbReference type="GO" id="GO:0006355">
    <property type="term" value="P:regulation of DNA-templated transcription"/>
    <property type="evidence" value="ECO:0007669"/>
    <property type="project" value="InterPro"/>
</dbReference>
<dbReference type="InterPro" id="IPR036388">
    <property type="entry name" value="WH-like_DNA-bd_sf"/>
</dbReference>
<dbReference type="PROSITE" id="PS51755">
    <property type="entry name" value="OMPR_PHOB"/>
    <property type="match status" value="1"/>
</dbReference>
<protein>
    <recommendedName>
        <fullName evidence="3">OmpR/PhoB-type domain-containing protein</fullName>
    </recommendedName>
</protein>
<dbReference type="InterPro" id="IPR001867">
    <property type="entry name" value="OmpR/PhoB-type_DNA-bd"/>
</dbReference>
<dbReference type="AlphaFoldDB" id="A0A1G1V771"/>
<evidence type="ECO:0000313" key="5">
    <source>
        <dbReference type="Proteomes" id="UP000178272"/>
    </source>
</evidence>
<dbReference type="Gene3D" id="1.10.10.10">
    <property type="entry name" value="Winged helix-like DNA-binding domain superfamily/Winged helix DNA-binding domain"/>
    <property type="match status" value="1"/>
</dbReference>
<evidence type="ECO:0000256" key="2">
    <source>
        <dbReference type="PROSITE-ProRule" id="PRU01091"/>
    </source>
</evidence>
<keyword evidence="1 2" id="KW-0238">DNA-binding</keyword>